<dbReference type="Gene3D" id="2.60.40.3050">
    <property type="match status" value="1"/>
</dbReference>
<dbReference type="AlphaFoldDB" id="A0A7X3HE67"/>
<feature type="non-terminal residue" evidence="3">
    <location>
        <position position="1"/>
    </location>
</feature>
<reference evidence="3 4" key="1">
    <citation type="submission" date="2019-12" db="EMBL/GenBank/DDBJ databases">
        <title>Draft genome sequence of Pseudomonas otitidis recovered from a chicken carcass.</title>
        <authorList>
            <person name="Vieira T.R."/>
            <person name="Oliviera E.F.C."/>
            <person name="Silva N.M.V."/>
            <person name="Sambrano G.E."/>
            <person name="Cibulski S.P."/>
            <person name="Cardoso M.R.I."/>
        </authorList>
    </citation>
    <scope>NUCLEOTIDE SEQUENCE [LARGE SCALE GENOMIC DNA]</scope>
    <source>
        <strain evidence="3 4">25_K</strain>
    </source>
</reference>
<organism evidence="3 4">
    <name type="scientific">Metapseudomonas otitidis</name>
    <dbReference type="NCBI Taxonomy" id="319939"/>
    <lineage>
        <taxon>Bacteria</taxon>
        <taxon>Pseudomonadati</taxon>
        <taxon>Pseudomonadota</taxon>
        <taxon>Gammaproteobacteria</taxon>
        <taxon>Pseudomonadales</taxon>
        <taxon>Pseudomonadaceae</taxon>
        <taxon>Metapseudomonas</taxon>
    </lineage>
</organism>
<dbReference type="InterPro" id="IPR055382">
    <property type="entry name" value="DUF7601"/>
</dbReference>
<gene>
    <name evidence="3" type="ORF">GO594_30570</name>
</gene>
<feature type="non-terminal residue" evidence="3">
    <location>
        <position position="127"/>
    </location>
</feature>
<dbReference type="Gene3D" id="2.60.40.1140">
    <property type="entry name" value="Collagen-binding surface protein Cna, B-type domain"/>
    <property type="match status" value="1"/>
</dbReference>
<evidence type="ECO:0000256" key="1">
    <source>
        <dbReference type="SAM" id="MobiDB-lite"/>
    </source>
</evidence>
<feature type="domain" description="DUF7601" evidence="2">
    <location>
        <begin position="98"/>
        <end position="124"/>
    </location>
</feature>
<comment type="caution">
    <text evidence="3">The sequence shown here is derived from an EMBL/GenBank/DDBJ whole genome shotgun (WGS) entry which is preliminary data.</text>
</comment>
<dbReference type="Proteomes" id="UP000461288">
    <property type="component" value="Unassembled WGS sequence"/>
</dbReference>
<dbReference type="InterPro" id="IPR038174">
    <property type="entry name" value="Strep_pil_link_sf"/>
</dbReference>
<dbReference type="Pfam" id="PF24547">
    <property type="entry name" value="DUF7601"/>
    <property type="match status" value="1"/>
</dbReference>
<evidence type="ECO:0000313" key="3">
    <source>
        <dbReference type="EMBL" id="MWK60326.1"/>
    </source>
</evidence>
<proteinExistence type="predicted"/>
<feature type="region of interest" description="Disordered" evidence="1">
    <location>
        <begin position="51"/>
        <end position="75"/>
    </location>
</feature>
<sequence>TFPAAGVYEYSVVETATGVEGMDDSQAEYTMKVYVKNGVDGTYVYSVTVNQDKNDEGETGTGKVDPEQPETPGIGNGFRFVNVYTEQGGNPDDPDAKALTISKTVAGEYGDHTKDFTFSVTLTRAAT</sequence>
<protein>
    <recommendedName>
        <fullName evidence="2">DUF7601 domain-containing protein</fullName>
    </recommendedName>
</protein>
<evidence type="ECO:0000259" key="2">
    <source>
        <dbReference type="Pfam" id="PF24547"/>
    </source>
</evidence>
<name>A0A7X3HE67_9GAMM</name>
<evidence type="ECO:0000313" key="4">
    <source>
        <dbReference type="Proteomes" id="UP000461288"/>
    </source>
</evidence>
<accession>A0A7X3HE67</accession>
<dbReference type="EMBL" id="WTFN01000284">
    <property type="protein sequence ID" value="MWK60326.1"/>
    <property type="molecule type" value="Genomic_DNA"/>
</dbReference>